<feature type="compositionally biased region" description="Low complexity" evidence="17">
    <location>
        <begin position="326"/>
        <end position="342"/>
    </location>
</feature>
<name>A0A9P4MFB7_9PEZI</name>
<evidence type="ECO:0000256" key="13">
    <source>
        <dbReference type="ARBA" id="ARBA00023136"/>
    </source>
</evidence>
<dbReference type="PANTHER" id="PTHR47669:SF1">
    <property type="entry name" value="PHOSPHATIDYLINOSITOL TRANSFER PROTEIN SFH5"/>
    <property type="match status" value="1"/>
</dbReference>
<evidence type="ECO:0000256" key="14">
    <source>
        <dbReference type="ARBA" id="ARBA00024146"/>
    </source>
</evidence>
<dbReference type="GO" id="GO:0046872">
    <property type="term" value="F:metal ion binding"/>
    <property type="evidence" value="ECO:0007669"/>
    <property type="project" value="UniProtKB-KW"/>
</dbReference>
<evidence type="ECO:0000256" key="12">
    <source>
        <dbReference type="ARBA" id="ARBA00023055"/>
    </source>
</evidence>
<dbReference type="SUPFAM" id="SSF52087">
    <property type="entry name" value="CRAL/TRIO domain"/>
    <property type="match status" value="1"/>
</dbReference>
<evidence type="ECO:0000256" key="6">
    <source>
        <dbReference type="ARBA" id="ARBA00022490"/>
    </source>
</evidence>
<dbReference type="PANTHER" id="PTHR47669">
    <property type="entry name" value="PHOSPHATIDYLINOSITOL TRANSFER PROTEIN SFH5"/>
    <property type="match status" value="1"/>
</dbReference>
<dbReference type="GO" id="GO:0017157">
    <property type="term" value="P:regulation of exocytosis"/>
    <property type="evidence" value="ECO:0007669"/>
    <property type="project" value="TreeGrafter"/>
</dbReference>
<sequence>MTSAEAEVGPVTPTQESQPAAPGVAAPAANAPTGLDKSTPLGQLASKLGHLLESTDHSEMYGVELHAWNEGSDLDVPQQVILQKFLRANSGDATKAAEQLEAALKWRKEFQPLKTVEEVFDKSRFEGLGYVTELKGVPGSPNPNDVAVFNIYGAVKDNKKTFGDLDGFIRWRVALMEMTLSALHLNDAKAPLPDFGKGPDPYQAVQIHDYLSVSFLRQAPEVKAASSKTIQLFQANYPETMARKFFVNVPIFMQWMFAAMQIFMAKETVAKMKWMSYGTELHKDLGSDVPKAYGGSGAELVTSSRTPKYDGPSATQAPEATKTEQPAPSSSEETATPTTTTA</sequence>
<comment type="similarity">
    <text evidence="3 16">Belongs to the SFH5 family.</text>
</comment>
<evidence type="ECO:0000313" key="20">
    <source>
        <dbReference type="Proteomes" id="UP000799439"/>
    </source>
</evidence>
<dbReference type="InterPro" id="IPR001251">
    <property type="entry name" value="CRAL-TRIO_dom"/>
</dbReference>
<dbReference type="GO" id="GO:0043001">
    <property type="term" value="P:Golgi to plasma membrane protein transport"/>
    <property type="evidence" value="ECO:0007669"/>
    <property type="project" value="TreeGrafter"/>
</dbReference>
<reference evidence="19" key="1">
    <citation type="journal article" date="2020" name="Stud. Mycol.">
        <title>101 Dothideomycetes genomes: a test case for predicting lifestyles and emergence of pathogens.</title>
        <authorList>
            <person name="Haridas S."/>
            <person name="Albert R."/>
            <person name="Binder M."/>
            <person name="Bloem J."/>
            <person name="Labutti K."/>
            <person name="Salamov A."/>
            <person name="Andreopoulos B."/>
            <person name="Baker S."/>
            <person name="Barry K."/>
            <person name="Bills G."/>
            <person name="Bluhm B."/>
            <person name="Cannon C."/>
            <person name="Castanera R."/>
            <person name="Culley D."/>
            <person name="Daum C."/>
            <person name="Ezra D."/>
            <person name="Gonzalez J."/>
            <person name="Henrissat B."/>
            <person name="Kuo A."/>
            <person name="Liang C."/>
            <person name="Lipzen A."/>
            <person name="Lutzoni F."/>
            <person name="Magnuson J."/>
            <person name="Mondo S."/>
            <person name="Nolan M."/>
            <person name="Ohm R."/>
            <person name="Pangilinan J."/>
            <person name="Park H.-J."/>
            <person name="Ramirez L."/>
            <person name="Alfaro M."/>
            <person name="Sun H."/>
            <person name="Tritt A."/>
            <person name="Yoshinaga Y."/>
            <person name="Zwiers L.-H."/>
            <person name="Turgeon B."/>
            <person name="Goodwin S."/>
            <person name="Spatafora J."/>
            <person name="Crous P."/>
            <person name="Grigoriev I."/>
        </authorList>
    </citation>
    <scope>NUCLEOTIDE SEQUENCE</scope>
    <source>
        <strain evidence="19">CBS 260.36</strain>
    </source>
</reference>
<keyword evidence="10 16" id="KW-0492">Microsome</keyword>
<dbReference type="Pfam" id="PF03765">
    <property type="entry name" value="CRAL_TRIO_N"/>
    <property type="match status" value="1"/>
</dbReference>
<dbReference type="OrthoDB" id="75724at2759"/>
<evidence type="ECO:0000256" key="17">
    <source>
        <dbReference type="SAM" id="MobiDB-lite"/>
    </source>
</evidence>
<comment type="function">
    <text evidence="15">Non-classical phosphatidylinositol (PtdIns) transfer protein (PITP), which exhibits PtdIns-binding/transfer activity in the absence of detectable PtdCho-binding/transfer activity. Regulates PtdIns(4,5)P2 homeostasis at the plasma membrane. Heme-binding protein that may play a role in organic oxidant-induced stress responses.</text>
</comment>
<dbReference type="SMART" id="SM00516">
    <property type="entry name" value="SEC14"/>
    <property type="match status" value="1"/>
</dbReference>
<evidence type="ECO:0000313" key="19">
    <source>
        <dbReference type="EMBL" id="KAF2147764.1"/>
    </source>
</evidence>
<evidence type="ECO:0000256" key="9">
    <source>
        <dbReference type="ARBA" id="ARBA00022824"/>
    </source>
</evidence>
<evidence type="ECO:0000256" key="5">
    <source>
        <dbReference type="ARBA" id="ARBA00022448"/>
    </source>
</evidence>
<keyword evidence="20" id="KW-1185">Reference proteome</keyword>
<dbReference type="GO" id="GO:0005886">
    <property type="term" value="C:plasma membrane"/>
    <property type="evidence" value="ECO:0007669"/>
    <property type="project" value="TreeGrafter"/>
</dbReference>
<protein>
    <recommendedName>
        <fullName evidence="4 16">Phosphatidylinositol transfer protein SFH5</fullName>
        <shortName evidence="16">PITP SFH5</shortName>
    </recommendedName>
</protein>
<keyword evidence="11" id="KW-0408">Iron</keyword>
<evidence type="ECO:0000256" key="16">
    <source>
        <dbReference type="RuleBase" id="RU367059"/>
    </source>
</evidence>
<keyword evidence="9 16" id="KW-0256">Endoplasmic reticulum</keyword>
<evidence type="ECO:0000256" key="4">
    <source>
        <dbReference type="ARBA" id="ARBA00018320"/>
    </source>
</evidence>
<dbReference type="PROSITE" id="PS50191">
    <property type="entry name" value="CRAL_TRIO"/>
    <property type="match status" value="1"/>
</dbReference>
<keyword evidence="6 16" id="KW-0963">Cytoplasm</keyword>
<organism evidence="19 20">
    <name type="scientific">Myriangium duriaei CBS 260.36</name>
    <dbReference type="NCBI Taxonomy" id="1168546"/>
    <lineage>
        <taxon>Eukaryota</taxon>
        <taxon>Fungi</taxon>
        <taxon>Dikarya</taxon>
        <taxon>Ascomycota</taxon>
        <taxon>Pezizomycotina</taxon>
        <taxon>Dothideomycetes</taxon>
        <taxon>Dothideomycetidae</taxon>
        <taxon>Myriangiales</taxon>
        <taxon>Myriangiaceae</taxon>
        <taxon>Myriangium</taxon>
    </lineage>
</organism>
<keyword evidence="12 16" id="KW-0445">Lipid transport</keyword>
<dbReference type="GO" id="GO:0008526">
    <property type="term" value="F:phosphatidylinositol transfer activity"/>
    <property type="evidence" value="ECO:0007669"/>
    <property type="project" value="UniProtKB-UniRule"/>
</dbReference>
<feature type="region of interest" description="Disordered" evidence="17">
    <location>
        <begin position="296"/>
        <end position="342"/>
    </location>
</feature>
<feature type="region of interest" description="Disordered" evidence="17">
    <location>
        <begin position="1"/>
        <end position="39"/>
    </location>
</feature>
<keyword evidence="13 16" id="KW-0472">Membrane</keyword>
<dbReference type="GO" id="GO:0005829">
    <property type="term" value="C:cytosol"/>
    <property type="evidence" value="ECO:0007669"/>
    <property type="project" value="TreeGrafter"/>
</dbReference>
<evidence type="ECO:0000256" key="11">
    <source>
        <dbReference type="ARBA" id="ARBA00023004"/>
    </source>
</evidence>
<dbReference type="InterPro" id="IPR011074">
    <property type="entry name" value="CRAL/TRIO_N_dom"/>
</dbReference>
<evidence type="ECO:0000256" key="15">
    <source>
        <dbReference type="ARBA" id="ARBA00024180"/>
    </source>
</evidence>
<evidence type="ECO:0000256" key="8">
    <source>
        <dbReference type="ARBA" id="ARBA00022723"/>
    </source>
</evidence>
<gene>
    <name evidence="19" type="ORF">K461DRAFT_263299</name>
</gene>
<evidence type="ECO:0000256" key="10">
    <source>
        <dbReference type="ARBA" id="ARBA00022848"/>
    </source>
</evidence>
<dbReference type="Gene3D" id="3.40.525.10">
    <property type="entry name" value="CRAL-TRIO lipid binding domain"/>
    <property type="match status" value="1"/>
</dbReference>
<keyword evidence="8" id="KW-0479">Metal-binding</keyword>
<evidence type="ECO:0000259" key="18">
    <source>
        <dbReference type="PROSITE" id="PS50191"/>
    </source>
</evidence>
<evidence type="ECO:0000256" key="3">
    <source>
        <dbReference type="ARBA" id="ARBA00006667"/>
    </source>
</evidence>
<accession>A0A9P4MFB7</accession>
<dbReference type="Pfam" id="PF00650">
    <property type="entry name" value="CRAL_TRIO"/>
    <property type="match status" value="1"/>
</dbReference>
<evidence type="ECO:0000256" key="2">
    <source>
        <dbReference type="ARBA" id="ARBA00004406"/>
    </source>
</evidence>
<evidence type="ECO:0000256" key="7">
    <source>
        <dbReference type="ARBA" id="ARBA00022617"/>
    </source>
</evidence>
<feature type="domain" description="CRAL-TRIO" evidence="18">
    <location>
        <begin position="168"/>
        <end position="301"/>
    </location>
</feature>
<dbReference type="SUPFAM" id="SSF46938">
    <property type="entry name" value="CRAL/TRIO N-terminal domain"/>
    <property type="match status" value="1"/>
</dbReference>
<dbReference type="EMBL" id="ML996095">
    <property type="protein sequence ID" value="KAF2147764.1"/>
    <property type="molecule type" value="Genomic_DNA"/>
</dbReference>
<dbReference type="Proteomes" id="UP000799439">
    <property type="component" value="Unassembled WGS sequence"/>
</dbReference>
<evidence type="ECO:0000256" key="1">
    <source>
        <dbReference type="ARBA" id="ARBA00001970"/>
    </source>
</evidence>
<comment type="caution">
    <text evidence="19">The sequence shown here is derived from an EMBL/GenBank/DDBJ whole genome shotgun (WGS) entry which is preliminary data.</text>
</comment>
<dbReference type="AlphaFoldDB" id="A0A9P4MFB7"/>
<dbReference type="CDD" id="cd00170">
    <property type="entry name" value="SEC14"/>
    <property type="match status" value="1"/>
</dbReference>
<keyword evidence="5 16" id="KW-0813">Transport</keyword>
<dbReference type="GO" id="GO:0005789">
    <property type="term" value="C:endoplasmic reticulum membrane"/>
    <property type="evidence" value="ECO:0007669"/>
    <property type="project" value="UniProtKB-SubCell"/>
</dbReference>
<dbReference type="InterPro" id="IPR042938">
    <property type="entry name" value="Sfh5"/>
</dbReference>
<feature type="compositionally biased region" description="Low complexity" evidence="17">
    <location>
        <begin position="19"/>
        <end position="32"/>
    </location>
</feature>
<comment type="catalytic activity">
    <reaction evidence="14">
        <text>a 1,2-diacyl-sn-glycero-3-phospho-(1D-myo-inositol)(in) = a 1,2-diacyl-sn-glycero-3-phospho-(1D-myo-inositol)(out)</text>
        <dbReference type="Rhea" id="RHEA:38691"/>
        <dbReference type="ChEBI" id="CHEBI:57880"/>
    </reaction>
    <physiologicalReaction direction="left-to-right" evidence="14">
        <dbReference type="Rhea" id="RHEA:38692"/>
    </physiologicalReaction>
</comment>
<proteinExistence type="inferred from homology"/>
<dbReference type="InterPro" id="IPR036273">
    <property type="entry name" value="CRAL/TRIO_N_dom_sf"/>
</dbReference>
<comment type="subcellular location">
    <subcellularLocation>
        <location evidence="16">Cytoplasm</location>
    </subcellularLocation>
    <subcellularLocation>
        <location evidence="2 16">Endoplasmic reticulum membrane</location>
        <topology evidence="2 16">Peripheral membrane protein</topology>
    </subcellularLocation>
    <subcellularLocation>
        <location evidence="16">Microsome membrane</location>
        <topology evidence="16">Peripheral membrane protein</topology>
    </subcellularLocation>
</comment>
<dbReference type="InterPro" id="IPR036865">
    <property type="entry name" value="CRAL-TRIO_dom_sf"/>
</dbReference>
<dbReference type="GO" id="GO:0032541">
    <property type="term" value="C:cortical endoplasmic reticulum"/>
    <property type="evidence" value="ECO:0007669"/>
    <property type="project" value="TreeGrafter"/>
</dbReference>
<keyword evidence="7" id="KW-0349">Heme</keyword>
<comment type="cofactor">
    <cofactor evidence="1">
        <name>heme b</name>
        <dbReference type="ChEBI" id="CHEBI:60344"/>
    </cofactor>
</comment>